<keyword evidence="3" id="KW-0808">Transferase</keyword>
<dbReference type="InterPro" id="IPR036873">
    <property type="entry name" value="Rhodanese-like_dom_sf"/>
</dbReference>
<dbReference type="NCBIfam" id="NF008750">
    <property type="entry name" value="PRK11784.1-2"/>
    <property type="match status" value="1"/>
</dbReference>
<accession>A0ABS5HIG5</accession>
<gene>
    <name evidence="3" type="primary">mnmH</name>
    <name evidence="3" type="ORF">KDD93_05665</name>
</gene>
<dbReference type="InterPro" id="IPR017582">
    <property type="entry name" value="SelU"/>
</dbReference>
<dbReference type="PROSITE" id="PS50206">
    <property type="entry name" value="RHODANESE_3"/>
    <property type="match status" value="1"/>
</dbReference>
<dbReference type="NCBIfam" id="TIGR03167">
    <property type="entry name" value="tRNA_sel_U_synt"/>
    <property type="match status" value="1"/>
</dbReference>
<dbReference type="PANTHER" id="PTHR30401">
    <property type="entry name" value="TRNA 2-SELENOURIDINE SYNTHASE"/>
    <property type="match status" value="1"/>
</dbReference>
<evidence type="ECO:0000256" key="1">
    <source>
        <dbReference type="ARBA" id="ARBA00023266"/>
    </source>
</evidence>
<dbReference type="PANTHER" id="PTHR30401:SF0">
    <property type="entry name" value="TRNA 2-SELENOURIDINE SYNTHASE"/>
    <property type="match status" value="1"/>
</dbReference>
<dbReference type="Proteomes" id="UP000682951">
    <property type="component" value="Unassembled WGS sequence"/>
</dbReference>
<dbReference type="SMART" id="SM00450">
    <property type="entry name" value="RHOD"/>
    <property type="match status" value="1"/>
</dbReference>
<dbReference type="RefSeq" id="WP_212141093.1">
    <property type="nucleotide sequence ID" value="NZ_JAGSSW010000005.1"/>
</dbReference>
<dbReference type="InterPro" id="IPR058840">
    <property type="entry name" value="AAA_SelU"/>
</dbReference>
<dbReference type="Gene3D" id="3.40.250.10">
    <property type="entry name" value="Rhodanese-like domain"/>
    <property type="match status" value="1"/>
</dbReference>
<keyword evidence="4" id="KW-1185">Reference proteome</keyword>
<dbReference type="GO" id="GO:0016740">
    <property type="term" value="F:transferase activity"/>
    <property type="evidence" value="ECO:0007669"/>
    <property type="project" value="UniProtKB-KW"/>
</dbReference>
<reference evidence="3 4" key="1">
    <citation type="submission" date="2021-04" db="EMBL/GenBank/DDBJ databases">
        <title>Molecular and phenotypic characterization and identification of bacterial isolates recovered from the Anatolian ground squirrels (Spermophilus xanthoprymnus) and which have the potential to form a new species in the Campylobacter genus.</title>
        <authorList>
            <person name="Aydin F."/>
            <person name="Abay S."/>
            <person name="Kayman T."/>
            <person name="Karakaya E."/>
            <person name="Mustak H.K."/>
            <person name="Mustak I.B."/>
            <person name="Bilgin N."/>
            <person name="Duzler A."/>
            <person name="Sahin O."/>
            <person name="Guran O."/>
            <person name="Saticioglu I.B."/>
        </authorList>
    </citation>
    <scope>NUCLEOTIDE SEQUENCE [LARGE SCALE GENOMIC DNA]</scope>
    <source>
        <strain evidence="4">faydin-G24</strain>
    </source>
</reference>
<dbReference type="Pfam" id="PF26341">
    <property type="entry name" value="AAA_SelU"/>
    <property type="match status" value="1"/>
</dbReference>
<feature type="domain" description="Rhodanese" evidence="2">
    <location>
        <begin position="19"/>
        <end position="136"/>
    </location>
</feature>
<evidence type="ECO:0000313" key="3">
    <source>
        <dbReference type="EMBL" id="MBR8464059.1"/>
    </source>
</evidence>
<evidence type="ECO:0000313" key="4">
    <source>
        <dbReference type="Proteomes" id="UP000682951"/>
    </source>
</evidence>
<evidence type="ECO:0000259" key="2">
    <source>
        <dbReference type="PROSITE" id="PS50206"/>
    </source>
</evidence>
<dbReference type="EMBL" id="JAGSSW010000005">
    <property type="protein sequence ID" value="MBR8464059.1"/>
    <property type="molecule type" value="Genomic_DNA"/>
</dbReference>
<protein>
    <submittedName>
        <fullName evidence="3">tRNA 2-selenouridine(34) synthase MnmH</fullName>
        <ecNumber evidence="3">2.5.1.-</ecNumber>
    </submittedName>
</protein>
<sequence>MSLRDLCVDEWLGRRNNYAIIIDARSPREFEYSHIKDAINLYALSDKQYQEIGIIYKHDRAYAKALGASYICANLQDIIKQVYKLCKVGSLLGIYCAKGGMRSNSIGVVLSMIGYRVERLGGGYKAYRTQVLSSLNKPCSTKFITLFGNTGSYKTKLIQALNPSINLEKMANHLGSVFGAIAGAQPSQKCFEDGLFERLLNLKDKVCFIEGESRKIGSLTLPTSIYEAMRSGVNVEITASLHRRIECIMSDYANIDDKFFYECMNKISPFISRDAKDDANAAFERGDIAKVCEILLIKYYDKVYKKPSRVDVRICSDDFKTALDELNDIRSMLVK</sequence>
<dbReference type="SUPFAM" id="SSF52821">
    <property type="entry name" value="Rhodanese/Cell cycle control phosphatase"/>
    <property type="match status" value="1"/>
</dbReference>
<comment type="caution">
    <text evidence="3">The sequence shown here is derived from an EMBL/GenBank/DDBJ whole genome shotgun (WGS) entry which is preliminary data.</text>
</comment>
<organism evidence="3 4">
    <name type="scientific">Campylobacter anatolicus</name>
    <dbReference type="NCBI Taxonomy" id="2829105"/>
    <lineage>
        <taxon>Bacteria</taxon>
        <taxon>Pseudomonadati</taxon>
        <taxon>Campylobacterota</taxon>
        <taxon>Epsilonproteobacteria</taxon>
        <taxon>Campylobacterales</taxon>
        <taxon>Campylobacteraceae</taxon>
        <taxon>Campylobacter</taxon>
    </lineage>
</organism>
<dbReference type="InterPro" id="IPR001763">
    <property type="entry name" value="Rhodanese-like_dom"/>
</dbReference>
<name>A0ABS5HIG5_9BACT</name>
<keyword evidence="1" id="KW-0711">Selenium</keyword>
<dbReference type="Pfam" id="PF00581">
    <property type="entry name" value="Rhodanese"/>
    <property type="match status" value="1"/>
</dbReference>
<dbReference type="EC" id="2.5.1.-" evidence="3"/>
<proteinExistence type="predicted"/>